<dbReference type="Gene3D" id="2.60.120.10">
    <property type="entry name" value="Jelly Rolls"/>
    <property type="match status" value="2"/>
</dbReference>
<dbReference type="InterPro" id="IPR014710">
    <property type="entry name" value="RmlC-like_jellyroll"/>
</dbReference>
<evidence type="ECO:0000256" key="3">
    <source>
        <dbReference type="RuleBase" id="RU003457"/>
    </source>
</evidence>
<dbReference type="RefSeq" id="WP_014802130.1">
    <property type="nucleotide sequence ID" value="NC_018020.1"/>
</dbReference>
<feature type="binding site" evidence="2">
    <location>
        <position position="101"/>
    </location>
    <ligand>
        <name>Fe cation</name>
        <dbReference type="ChEBI" id="CHEBI:24875"/>
    </ligand>
</feature>
<feature type="binding site" evidence="2">
    <location>
        <position position="55"/>
    </location>
    <ligand>
        <name>Fe cation</name>
        <dbReference type="ChEBI" id="CHEBI:24875"/>
    </ligand>
</feature>
<dbReference type="Pfam" id="PF05726">
    <property type="entry name" value="Pirin_C"/>
    <property type="match status" value="1"/>
</dbReference>
<dbReference type="EMBL" id="CP002959">
    <property type="protein sequence ID" value="AFM11612.1"/>
    <property type="molecule type" value="Genomic_DNA"/>
</dbReference>
<dbReference type="PANTHER" id="PTHR13903:SF8">
    <property type="entry name" value="PIRIN"/>
    <property type="match status" value="1"/>
</dbReference>
<dbReference type="KEGG" id="tpx:Turpa_0963"/>
<dbReference type="CDD" id="cd02247">
    <property type="entry name" value="cupin_pirin_C"/>
    <property type="match status" value="1"/>
</dbReference>
<dbReference type="InterPro" id="IPR003829">
    <property type="entry name" value="Pirin_N_dom"/>
</dbReference>
<feature type="domain" description="Pirin N-terminal" evidence="4">
    <location>
        <begin position="17"/>
        <end position="119"/>
    </location>
</feature>
<feature type="binding site" evidence="2">
    <location>
        <position position="99"/>
    </location>
    <ligand>
        <name>Fe cation</name>
        <dbReference type="ChEBI" id="CHEBI:24875"/>
    </ligand>
</feature>
<evidence type="ECO:0000259" key="5">
    <source>
        <dbReference type="Pfam" id="PF05726"/>
    </source>
</evidence>
<evidence type="ECO:0000313" key="7">
    <source>
        <dbReference type="Proteomes" id="UP000006048"/>
    </source>
</evidence>
<proteinExistence type="inferred from homology"/>
<dbReference type="InterPro" id="IPR008778">
    <property type="entry name" value="Pirin_C_dom"/>
</dbReference>
<keyword evidence="7" id="KW-1185">Reference proteome</keyword>
<dbReference type="Proteomes" id="UP000006048">
    <property type="component" value="Chromosome"/>
</dbReference>
<dbReference type="PIRSF" id="PIRSF006232">
    <property type="entry name" value="Pirin"/>
    <property type="match status" value="1"/>
</dbReference>
<dbReference type="CDD" id="cd02909">
    <property type="entry name" value="cupin_pirin_N"/>
    <property type="match status" value="1"/>
</dbReference>
<dbReference type="PANTHER" id="PTHR13903">
    <property type="entry name" value="PIRIN-RELATED"/>
    <property type="match status" value="1"/>
</dbReference>
<sequence length="285" mass="31087">MARIISGKFKDLGDGFQVLRILPHIDARTVGPFVFVDHFGPATIKTGDELTVRPHPHIGLSTITYLYSGVIRHRDSLGTELPIRPGEVNWMTAGRGIVHSEHSLIEDGHNQIEGIQTWVSLPVEHEETEPAFDHYGADVIPVLAGAGYEIRLIAGSLMGKISPVKTHSPLFYADVRAREAATIDLQLPAGQEGALYVSQGSFTVDGLEAKVGSMIVFGSASEIRLESPSAARGVLLGGKKHAEARHLWWNFVSSSKERIEKAKADWKANAMGIVPHETDRIPLPE</sequence>
<comment type="similarity">
    <text evidence="1 3">Belongs to the pirin family.</text>
</comment>
<evidence type="ECO:0000259" key="4">
    <source>
        <dbReference type="Pfam" id="PF02678"/>
    </source>
</evidence>
<reference evidence="6 7" key="1">
    <citation type="submission" date="2012-06" db="EMBL/GenBank/DDBJ databases">
        <title>The complete chromosome of genome of Turneriella parva DSM 21527.</title>
        <authorList>
            <consortium name="US DOE Joint Genome Institute (JGI-PGF)"/>
            <person name="Lucas S."/>
            <person name="Han J."/>
            <person name="Lapidus A."/>
            <person name="Bruce D."/>
            <person name="Goodwin L."/>
            <person name="Pitluck S."/>
            <person name="Peters L."/>
            <person name="Kyrpides N."/>
            <person name="Mavromatis K."/>
            <person name="Ivanova N."/>
            <person name="Mikhailova N."/>
            <person name="Chertkov O."/>
            <person name="Detter J.C."/>
            <person name="Tapia R."/>
            <person name="Han C."/>
            <person name="Land M."/>
            <person name="Hauser L."/>
            <person name="Markowitz V."/>
            <person name="Cheng J.-F."/>
            <person name="Hugenholtz P."/>
            <person name="Woyke T."/>
            <person name="Wu D."/>
            <person name="Gronow S."/>
            <person name="Wellnitz S."/>
            <person name="Brambilla E."/>
            <person name="Klenk H.-P."/>
            <person name="Eisen J.A."/>
        </authorList>
    </citation>
    <scope>NUCLEOTIDE SEQUENCE [LARGE SCALE GENOMIC DNA]</scope>
    <source>
        <strain evidence="7">ATCC BAA-1111 / DSM 21527 / NCTC 11395 / H</strain>
    </source>
</reference>
<dbReference type="SUPFAM" id="SSF51182">
    <property type="entry name" value="RmlC-like cupins"/>
    <property type="match status" value="1"/>
</dbReference>
<dbReference type="PATRIC" id="fig|869212.3.peg.939"/>
<evidence type="ECO:0000256" key="2">
    <source>
        <dbReference type="PIRSR" id="PIRSR006232-1"/>
    </source>
</evidence>
<evidence type="ECO:0000256" key="1">
    <source>
        <dbReference type="ARBA" id="ARBA00008416"/>
    </source>
</evidence>
<accession>I4B2V5</accession>
<dbReference type="HOGENOM" id="CLU_045717_1_1_12"/>
<feature type="domain" description="Pirin C-terminal" evidence="5">
    <location>
        <begin position="172"/>
        <end position="271"/>
    </location>
</feature>
<gene>
    <name evidence="6" type="ordered locus">Turpa_0963</name>
</gene>
<dbReference type="InterPro" id="IPR011051">
    <property type="entry name" value="RmlC_Cupin_sf"/>
</dbReference>
<dbReference type="InterPro" id="IPR012093">
    <property type="entry name" value="Pirin"/>
</dbReference>
<dbReference type="GO" id="GO:0046872">
    <property type="term" value="F:metal ion binding"/>
    <property type="evidence" value="ECO:0007669"/>
    <property type="project" value="UniProtKB-KW"/>
</dbReference>
<protein>
    <submittedName>
        <fullName evidence="6">Pirin domain protein</fullName>
    </submittedName>
</protein>
<name>I4B2V5_TURPD</name>
<feature type="binding site" evidence="2">
    <location>
        <position position="57"/>
    </location>
    <ligand>
        <name>Fe cation</name>
        <dbReference type="ChEBI" id="CHEBI:24875"/>
    </ligand>
</feature>
<keyword evidence="2" id="KW-0408">Iron</keyword>
<dbReference type="AlphaFoldDB" id="I4B2V5"/>
<evidence type="ECO:0000313" key="6">
    <source>
        <dbReference type="EMBL" id="AFM11612.1"/>
    </source>
</evidence>
<organism evidence="6 7">
    <name type="scientific">Turneriella parva (strain ATCC BAA-1111 / DSM 21527 / NCTC 11395 / H)</name>
    <name type="common">Leptospira parva</name>
    <dbReference type="NCBI Taxonomy" id="869212"/>
    <lineage>
        <taxon>Bacteria</taxon>
        <taxon>Pseudomonadati</taxon>
        <taxon>Spirochaetota</taxon>
        <taxon>Spirochaetia</taxon>
        <taxon>Leptospirales</taxon>
        <taxon>Leptospiraceae</taxon>
        <taxon>Turneriella</taxon>
    </lineage>
</organism>
<dbReference type="OrthoDB" id="321327at2"/>
<dbReference type="STRING" id="869212.Turpa_0963"/>
<comment type="cofactor">
    <cofactor evidence="2">
        <name>Fe cation</name>
        <dbReference type="ChEBI" id="CHEBI:24875"/>
    </cofactor>
    <text evidence="2">Binds 1 Fe cation per subunit.</text>
</comment>
<dbReference type="Pfam" id="PF02678">
    <property type="entry name" value="Pirin"/>
    <property type="match status" value="1"/>
</dbReference>
<keyword evidence="2" id="KW-0479">Metal-binding</keyword>